<accession>A0ABV2J2L8</accession>
<feature type="domain" description="N-acetyltransferase" evidence="1">
    <location>
        <begin position="138"/>
        <end position="277"/>
    </location>
</feature>
<organism evidence="2 3">
    <name type="scientific">Rhizobium aquaticum</name>
    <dbReference type="NCBI Taxonomy" id="1549636"/>
    <lineage>
        <taxon>Bacteria</taxon>
        <taxon>Pseudomonadati</taxon>
        <taxon>Pseudomonadota</taxon>
        <taxon>Alphaproteobacteria</taxon>
        <taxon>Hyphomicrobiales</taxon>
        <taxon>Rhizobiaceae</taxon>
        <taxon>Rhizobium/Agrobacterium group</taxon>
        <taxon>Rhizobium</taxon>
    </lineage>
</organism>
<dbReference type="Gene3D" id="3.40.630.30">
    <property type="match status" value="1"/>
</dbReference>
<dbReference type="Pfam" id="PF00583">
    <property type="entry name" value="Acetyltransf_1"/>
    <property type="match status" value="1"/>
</dbReference>
<dbReference type="InterPro" id="IPR016181">
    <property type="entry name" value="Acyl_CoA_acyltransferase"/>
</dbReference>
<dbReference type="InterPro" id="IPR000182">
    <property type="entry name" value="GNAT_dom"/>
</dbReference>
<dbReference type="PROSITE" id="PS51186">
    <property type="entry name" value="GNAT"/>
    <property type="match status" value="2"/>
</dbReference>
<dbReference type="InterPro" id="IPR041496">
    <property type="entry name" value="YitH/HolE_GNAT"/>
</dbReference>
<dbReference type="Pfam" id="PF18014">
    <property type="entry name" value="Acetyltransf_18"/>
    <property type="match status" value="1"/>
</dbReference>
<comment type="caution">
    <text evidence="2">The sequence shown here is derived from an EMBL/GenBank/DDBJ whole genome shotgun (WGS) entry which is preliminary data.</text>
</comment>
<evidence type="ECO:0000259" key="1">
    <source>
        <dbReference type="PROSITE" id="PS51186"/>
    </source>
</evidence>
<reference evidence="2 3" key="1">
    <citation type="submission" date="2024-06" db="EMBL/GenBank/DDBJ databases">
        <title>Genomic Encyclopedia of Type Strains, Phase IV (KMG-IV): sequencing the most valuable type-strain genomes for metagenomic binning, comparative biology and taxonomic classification.</title>
        <authorList>
            <person name="Goeker M."/>
        </authorList>
    </citation>
    <scope>NUCLEOTIDE SEQUENCE [LARGE SCALE GENOMIC DNA]</scope>
    <source>
        <strain evidence="2 3">DSM 29780</strain>
    </source>
</reference>
<dbReference type="PANTHER" id="PTHR47237">
    <property type="entry name" value="SLL0310 PROTEIN"/>
    <property type="match status" value="1"/>
</dbReference>
<evidence type="ECO:0000313" key="3">
    <source>
        <dbReference type="Proteomes" id="UP001549047"/>
    </source>
</evidence>
<dbReference type="EMBL" id="JBEPMB010000005">
    <property type="protein sequence ID" value="MET3614997.1"/>
    <property type="molecule type" value="Genomic_DNA"/>
</dbReference>
<dbReference type="InterPro" id="IPR052729">
    <property type="entry name" value="Acyl/Acetyltrans_Enzymes"/>
</dbReference>
<name>A0ABV2J2L8_9HYPH</name>
<keyword evidence="3" id="KW-1185">Reference proteome</keyword>
<feature type="domain" description="N-acetyltransferase" evidence="1">
    <location>
        <begin position="5"/>
        <end position="147"/>
    </location>
</feature>
<dbReference type="RefSeq" id="WP_354557482.1">
    <property type="nucleotide sequence ID" value="NZ_JBEPMB010000005.1"/>
</dbReference>
<dbReference type="PANTHER" id="PTHR47237:SF2">
    <property type="entry name" value="BLL4206 PROTEIN"/>
    <property type="match status" value="1"/>
</dbReference>
<protein>
    <submittedName>
        <fullName evidence="2">GNAT superfamily N-acetyltransferase</fullName>
    </submittedName>
</protein>
<dbReference type="SUPFAM" id="SSF55729">
    <property type="entry name" value="Acyl-CoA N-acyltransferases (Nat)"/>
    <property type="match status" value="1"/>
</dbReference>
<evidence type="ECO:0000313" key="2">
    <source>
        <dbReference type="EMBL" id="MET3614997.1"/>
    </source>
</evidence>
<sequence>MSQHVEIRNLTLEEVTQLAAWAGHEGWNPSPDDAGAFFAADPQGFIGCFVEGELASGISAVAYGETFGFIGLYITRPNFRGRGFGLKVWNAGISRLAGRTIGLDGVPAQQANYEKMGFRRRYSSTRWSGIIPGNETAGGIRAAISQEFPEILSFDKLNFPEDRTAFLSSWLAPPRETFVAHEDGRITGYAVIRKCLEGHKVGPLFARDGLIAQNLLNACSRTAGAAPVHLDVPDEQVEFARHLKARGFQRGFETARMYLGAPPVNDMRGVFAVTTLELG</sequence>
<gene>
    <name evidence="2" type="ORF">ABID16_003340</name>
</gene>
<proteinExistence type="predicted"/>
<dbReference type="Proteomes" id="UP001549047">
    <property type="component" value="Unassembled WGS sequence"/>
</dbReference>
<dbReference type="Gene3D" id="3.40.630.90">
    <property type="match status" value="1"/>
</dbReference>